<sequence>MLTQNAWANRDIKFHDVASTVMMNSLKSVDKKAFLNQFYRQLFFVPVWVKELEISDFSRDLFAHIENDQTLKSNSKLKKNAKNLFAYAKSLYIKKDTLVEKIKLEFEIAQLYKGYADYKLYGSINWGAFQGDLYNLRAKKIKGAWVTYKPQYSPISLMENAVLGRTLTEMFEEATPKEYHYRELEESLLHYLQIERNGGWKQVALTGKLSVGKKYDIVGDLRERLRISGEYVACKSAETKMYDTCLHKAVKRFQKRHGLVAKGTIGKNTIGALNVSVKKRIQQIRLNLDRIKWLYERNNKRHIIINIPAFRLFFEADKALIQTMKVIIGSTKNPTPIFSNLVQTIVLNPHWNVPKSIIQNEMIPKLLKNKNAMKKEGIEIYTGWDKDAKKISGKSVNWKDFQHSKYVPYRFAQVPGNRNALGKVKFLFPNKFSVYMHDTPNKRLFNRNVRALSHGCIRLHKPRELLKTFATFNKRVDFDKSQKILKGKDKAYYGLNNKVPVDVVYLTAYVDYDGVLQFRNDIYGYDKMQNKSYRKW</sequence>
<dbReference type="CDD" id="cd16913">
    <property type="entry name" value="YkuD_like"/>
    <property type="match status" value="1"/>
</dbReference>
<dbReference type="InterPro" id="IPR002477">
    <property type="entry name" value="Peptidoglycan-bd-like"/>
</dbReference>
<dbReference type="GO" id="GO:0008360">
    <property type="term" value="P:regulation of cell shape"/>
    <property type="evidence" value="ECO:0007669"/>
    <property type="project" value="UniProtKB-KW"/>
</dbReference>
<dbReference type="InterPro" id="IPR052905">
    <property type="entry name" value="LD-transpeptidase_YkuD-like"/>
</dbReference>
<gene>
    <name evidence="7" type="ORF">MNB_SV-13-1700</name>
</gene>
<name>A0A1W1CYF5_9ZZZZ</name>
<dbReference type="Pfam" id="PF03734">
    <property type="entry name" value="YkuD"/>
    <property type="match status" value="1"/>
</dbReference>
<evidence type="ECO:0000256" key="2">
    <source>
        <dbReference type="ARBA" id="ARBA00022679"/>
    </source>
</evidence>
<evidence type="ECO:0000313" key="7">
    <source>
        <dbReference type="EMBL" id="SFV70870.1"/>
    </source>
</evidence>
<dbReference type="Gene3D" id="2.40.440.10">
    <property type="entry name" value="L,D-transpeptidase catalytic domain-like"/>
    <property type="match status" value="1"/>
</dbReference>
<dbReference type="InterPro" id="IPR045380">
    <property type="entry name" value="LD_TPept_scaffold_dom"/>
</dbReference>
<dbReference type="Pfam" id="PF20142">
    <property type="entry name" value="Scaffold"/>
    <property type="match status" value="1"/>
</dbReference>
<keyword evidence="5" id="KW-0961">Cell wall biogenesis/degradation</keyword>
<evidence type="ECO:0000256" key="4">
    <source>
        <dbReference type="ARBA" id="ARBA00022984"/>
    </source>
</evidence>
<comment type="pathway">
    <text evidence="1">Cell wall biogenesis; peptidoglycan biosynthesis.</text>
</comment>
<dbReference type="AlphaFoldDB" id="A0A1W1CYF5"/>
<dbReference type="EMBL" id="FPHM01000175">
    <property type="protein sequence ID" value="SFV70870.1"/>
    <property type="molecule type" value="Genomic_DNA"/>
</dbReference>
<dbReference type="InterPro" id="IPR038063">
    <property type="entry name" value="Transpep_catalytic_dom"/>
</dbReference>
<keyword evidence="2" id="KW-0808">Transferase</keyword>
<dbReference type="PANTHER" id="PTHR41533:SF2">
    <property type="entry name" value="BLR7131 PROTEIN"/>
    <property type="match status" value="1"/>
</dbReference>
<evidence type="ECO:0000256" key="3">
    <source>
        <dbReference type="ARBA" id="ARBA00022960"/>
    </source>
</evidence>
<proteinExistence type="predicted"/>
<dbReference type="InterPro" id="IPR036365">
    <property type="entry name" value="PGBD-like_sf"/>
</dbReference>
<dbReference type="SUPFAM" id="SSF141523">
    <property type="entry name" value="L,D-transpeptidase catalytic domain-like"/>
    <property type="match status" value="1"/>
</dbReference>
<organism evidence="7">
    <name type="scientific">hydrothermal vent metagenome</name>
    <dbReference type="NCBI Taxonomy" id="652676"/>
    <lineage>
        <taxon>unclassified sequences</taxon>
        <taxon>metagenomes</taxon>
        <taxon>ecological metagenomes</taxon>
    </lineage>
</organism>
<dbReference type="InterPro" id="IPR036366">
    <property type="entry name" value="PGBDSf"/>
</dbReference>
<dbReference type="PROSITE" id="PS52029">
    <property type="entry name" value="LD_TPASE"/>
    <property type="match status" value="1"/>
</dbReference>
<dbReference type="SUPFAM" id="SSF47090">
    <property type="entry name" value="PGBD-like"/>
    <property type="match status" value="1"/>
</dbReference>
<dbReference type="GO" id="GO:0016740">
    <property type="term" value="F:transferase activity"/>
    <property type="evidence" value="ECO:0007669"/>
    <property type="project" value="UniProtKB-KW"/>
</dbReference>
<dbReference type="PANTHER" id="PTHR41533">
    <property type="entry name" value="L,D-TRANSPEPTIDASE HI_1667-RELATED"/>
    <property type="match status" value="1"/>
</dbReference>
<dbReference type="GO" id="GO:0071555">
    <property type="term" value="P:cell wall organization"/>
    <property type="evidence" value="ECO:0007669"/>
    <property type="project" value="UniProtKB-KW"/>
</dbReference>
<dbReference type="UniPathway" id="UPA00219"/>
<evidence type="ECO:0000256" key="5">
    <source>
        <dbReference type="ARBA" id="ARBA00023316"/>
    </source>
</evidence>
<accession>A0A1W1CYF5</accession>
<feature type="domain" description="L,D-TPase catalytic" evidence="6">
    <location>
        <begin position="301"/>
        <end position="479"/>
    </location>
</feature>
<reference evidence="7" key="1">
    <citation type="submission" date="2016-10" db="EMBL/GenBank/DDBJ databases">
        <authorList>
            <person name="de Groot N.N."/>
        </authorList>
    </citation>
    <scope>NUCLEOTIDE SEQUENCE</scope>
</reference>
<dbReference type="Pfam" id="PF01471">
    <property type="entry name" value="PG_binding_1"/>
    <property type="match status" value="1"/>
</dbReference>
<dbReference type="GO" id="GO:0009252">
    <property type="term" value="P:peptidoglycan biosynthetic process"/>
    <property type="evidence" value="ECO:0007669"/>
    <property type="project" value="UniProtKB-UniPathway"/>
</dbReference>
<keyword evidence="4" id="KW-0573">Peptidoglycan synthesis</keyword>
<evidence type="ECO:0000259" key="6">
    <source>
        <dbReference type="PROSITE" id="PS52029"/>
    </source>
</evidence>
<evidence type="ECO:0000256" key="1">
    <source>
        <dbReference type="ARBA" id="ARBA00004752"/>
    </source>
</evidence>
<dbReference type="Gene3D" id="1.10.101.10">
    <property type="entry name" value="PGBD-like superfamily/PGBD"/>
    <property type="match status" value="1"/>
</dbReference>
<dbReference type="InterPro" id="IPR005490">
    <property type="entry name" value="LD_TPept_cat_dom"/>
</dbReference>
<keyword evidence="3" id="KW-0133">Cell shape</keyword>
<protein>
    <recommendedName>
        <fullName evidence="6">L,D-TPase catalytic domain-containing protein</fullName>
    </recommendedName>
</protein>